<dbReference type="EMBL" id="SWOV01000008">
    <property type="protein sequence ID" value="NFF87233.1"/>
    <property type="molecule type" value="Genomic_DNA"/>
</dbReference>
<dbReference type="OrthoDB" id="581021at2"/>
<dbReference type="Proteomes" id="UP000472355">
    <property type="component" value="Unassembled WGS sequence"/>
</dbReference>
<evidence type="ECO:0000313" key="5">
    <source>
        <dbReference type="EMBL" id="NFA41591.1"/>
    </source>
</evidence>
<evidence type="ECO:0000313" key="12">
    <source>
        <dbReference type="Proteomes" id="UP000486903"/>
    </source>
</evidence>
<dbReference type="Proteomes" id="UP000476820">
    <property type="component" value="Unassembled WGS sequence"/>
</dbReference>
<protein>
    <submittedName>
        <fullName evidence="6">Crp/Fnr family transcriptional regulator</fullName>
    </submittedName>
</protein>
<evidence type="ECO:0000256" key="2">
    <source>
        <dbReference type="ARBA" id="ARBA00023125"/>
    </source>
</evidence>
<reference evidence="5 9" key="1">
    <citation type="submission" date="2019-02" db="EMBL/GenBank/DDBJ databases">
        <title>Genome sequencing of Clostridium botulinum clinical isolates.</title>
        <authorList>
            <person name="Brunt J."/>
            <person name="Van Vliet A.H.M."/>
            <person name="Stringer S.C."/>
            <person name="Grant K.A."/>
            <person name="Carter A.C."/>
            <person name="Peck M.W."/>
        </authorList>
    </citation>
    <scope>NUCLEOTIDE SEQUENCE [LARGE SCALE GENOMIC DNA]</scope>
    <source>
        <strain evidence="5 9">H113700579</strain>
    </source>
</reference>
<feature type="domain" description="Cyclic nucleotide-binding" evidence="4">
    <location>
        <begin position="8"/>
        <end position="129"/>
    </location>
</feature>
<dbReference type="Gene3D" id="2.60.120.10">
    <property type="entry name" value="Jelly Rolls"/>
    <property type="match status" value="1"/>
</dbReference>
<dbReference type="SUPFAM" id="SSF51206">
    <property type="entry name" value="cAMP-binding domain-like"/>
    <property type="match status" value="1"/>
</dbReference>
<evidence type="ECO:0000256" key="3">
    <source>
        <dbReference type="ARBA" id="ARBA00023163"/>
    </source>
</evidence>
<dbReference type="EMBL" id="SGKU01000005">
    <property type="protein sequence ID" value="NFA41591.1"/>
    <property type="molecule type" value="Genomic_DNA"/>
</dbReference>
<keyword evidence="3" id="KW-0804">Transcription</keyword>
<organism evidence="6 11">
    <name type="scientific">Clostridium botulinum</name>
    <dbReference type="NCBI Taxonomy" id="1491"/>
    <lineage>
        <taxon>Bacteria</taxon>
        <taxon>Bacillati</taxon>
        <taxon>Bacillota</taxon>
        <taxon>Clostridia</taxon>
        <taxon>Eubacteriales</taxon>
        <taxon>Clostridiaceae</taxon>
        <taxon>Clostridium</taxon>
    </lineage>
</organism>
<sequence length="224" mass="26100">MYTPRYYFSGNFKRYEELFISKEHEIKHYKKGEYLCNIDDSMDTIFYIISGTVKLSMLHPSGNEKNFSFHGKGTIQPFYYPSDCSLEHSVLLLAICDVEVLAFKKDIFANIIKDNPELYETMLEGFVKMVNLLMYDTTNILFNDGLVKICNFLYSCLMSSEFKDGVIRISQKDLSAIIGMNRTNTAKYLKLLREEEIIKTSRNNITILDEKNLLKQCSNELYKI</sequence>
<accession>A0A0C2S6A2</accession>
<evidence type="ECO:0000256" key="1">
    <source>
        <dbReference type="ARBA" id="ARBA00023015"/>
    </source>
</evidence>
<proteinExistence type="predicted"/>
<evidence type="ECO:0000313" key="6">
    <source>
        <dbReference type="EMBL" id="NFF87233.1"/>
    </source>
</evidence>
<comment type="caution">
    <text evidence="6">The sequence shown here is derived from an EMBL/GenBank/DDBJ whole genome shotgun (WGS) entry which is preliminary data.</text>
</comment>
<keyword evidence="1" id="KW-0805">Transcription regulation</keyword>
<evidence type="ECO:0000313" key="7">
    <source>
        <dbReference type="EMBL" id="NFN36069.1"/>
    </source>
</evidence>
<dbReference type="Gene3D" id="1.10.10.10">
    <property type="entry name" value="Winged helix-like DNA-binding domain superfamily/Winged helix DNA-binding domain"/>
    <property type="match status" value="1"/>
</dbReference>
<dbReference type="InterPro" id="IPR018490">
    <property type="entry name" value="cNMP-bd_dom_sf"/>
</dbReference>
<dbReference type="EMBL" id="SWVK01000019">
    <property type="protein sequence ID" value="NFN36069.1"/>
    <property type="molecule type" value="Genomic_DNA"/>
</dbReference>
<dbReference type="GO" id="GO:0003677">
    <property type="term" value="F:DNA binding"/>
    <property type="evidence" value="ECO:0007669"/>
    <property type="project" value="UniProtKB-KW"/>
</dbReference>
<evidence type="ECO:0000313" key="10">
    <source>
        <dbReference type="Proteomes" id="UP000473681"/>
    </source>
</evidence>
<dbReference type="CDD" id="cd00038">
    <property type="entry name" value="CAP_ED"/>
    <property type="match status" value="1"/>
</dbReference>
<dbReference type="Proteomes" id="UP000473681">
    <property type="component" value="Unassembled WGS sequence"/>
</dbReference>
<dbReference type="Pfam" id="PF00027">
    <property type="entry name" value="cNMP_binding"/>
    <property type="match status" value="1"/>
</dbReference>
<evidence type="ECO:0000313" key="8">
    <source>
        <dbReference type="EMBL" id="NFV27099.1"/>
    </source>
</evidence>
<dbReference type="PROSITE" id="PS50042">
    <property type="entry name" value="CNMP_BINDING_3"/>
    <property type="match status" value="1"/>
</dbReference>
<dbReference type="InterPro" id="IPR000595">
    <property type="entry name" value="cNMP-bd_dom"/>
</dbReference>
<dbReference type="Pfam" id="PF13545">
    <property type="entry name" value="HTH_Crp_2"/>
    <property type="match status" value="1"/>
</dbReference>
<evidence type="ECO:0000313" key="11">
    <source>
        <dbReference type="Proteomes" id="UP000476820"/>
    </source>
</evidence>
<dbReference type="Proteomes" id="UP000486903">
    <property type="component" value="Unassembled WGS sequence"/>
</dbReference>
<evidence type="ECO:0000313" key="9">
    <source>
        <dbReference type="Proteomes" id="UP000472355"/>
    </source>
</evidence>
<dbReference type="InterPro" id="IPR012318">
    <property type="entry name" value="HTH_CRP"/>
</dbReference>
<dbReference type="EMBL" id="SXFB01000010">
    <property type="protein sequence ID" value="NFV27099.1"/>
    <property type="molecule type" value="Genomic_DNA"/>
</dbReference>
<name>A0A0C2S6A2_CLOBO</name>
<dbReference type="InterPro" id="IPR014710">
    <property type="entry name" value="RmlC-like_jellyroll"/>
</dbReference>
<evidence type="ECO:0000259" key="4">
    <source>
        <dbReference type="PROSITE" id="PS50042"/>
    </source>
</evidence>
<gene>
    <name evidence="5" type="ORF">EXM65_03090</name>
    <name evidence="6" type="ORF">FC774_04990</name>
    <name evidence="7" type="ORF">FDB51_13215</name>
    <name evidence="8" type="ORF">FDG31_13145</name>
</gene>
<dbReference type="GO" id="GO:0006355">
    <property type="term" value="P:regulation of DNA-templated transcription"/>
    <property type="evidence" value="ECO:0007669"/>
    <property type="project" value="InterPro"/>
</dbReference>
<reference evidence="10 11" key="2">
    <citation type="submission" date="2019-04" db="EMBL/GenBank/DDBJ databases">
        <title>Genome sequencing of Clostridium botulinum Groups I-IV and Clostridium butyricum.</title>
        <authorList>
            <person name="Brunt J."/>
            <person name="Van Vliet A.H.M."/>
            <person name="Stringer S.C."/>
            <person name="Carter A.T."/>
            <person name="Peck M.W."/>
        </authorList>
    </citation>
    <scope>NUCLEOTIDE SEQUENCE [LARGE SCALE GENOMIC DNA]</scope>
    <source>
        <strain evidence="6 11">1605</strain>
        <strain evidence="8 12">BL81</strain>
        <strain evidence="7 10">CB-K-33E</strain>
    </source>
</reference>
<dbReference type="SUPFAM" id="SSF46785">
    <property type="entry name" value="Winged helix' DNA-binding domain"/>
    <property type="match status" value="1"/>
</dbReference>
<dbReference type="RefSeq" id="WP_003373781.1">
    <property type="nucleotide sequence ID" value="NZ_CP010520.1"/>
</dbReference>
<dbReference type="InterPro" id="IPR036390">
    <property type="entry name" value="WH_DNA-bd_sf"/>
</dbReference>
<dbReference type="AlphaFoldDB" id="A0A0C2S6A2"/>
<dbReference type="InterPro" id="IPR036388">
    <property type="entry name" value="WH-like_DNA-bd_sf"/>
</dbReference>
<keyword evidence="2" id="KW-0238">DNA-binding</keyword>